<evidence type="ECO:0000313" key="5">
    <source>
        <dbReference type="EMBL" id="MBO1108423.1"/>
    </source>
</evidence>
<dbReference type="Proteomes" id="UP000664658">
    <property type="component" value="Unassembled WGS sequence"/>
</dbReference>
<dbReference type="InterPro" id="IPR005119">
    <property type="entry name" value="LysR_subst-bd"/>
</dbReference>
<dbReference type="GO" id="GO:0000976">
    <property type="term" value="F:transcription cis-regulatory region binding"/>
    <property type="evidence" value="ECO:0007669"/>
    <property type="project" value="TreeGrafter"/>
</dbReference>
<evidence type="ECO:0000313" key="6">
    <source>
        <dbReference type="Proteomes" id="UP000664658"/>
    </source>
</evidence>
<dbReference type="PANTHER" id="PTHR30126:SF94">
    <property type="entry name" value="LYSR FAMILY TRANSCRIPTIONAL REGULATOR"/>
    <property type="match status" value="1"/>
</dbReference>
<dbReference type="RefSeq" id="WP_064977494.1">
    <property type="nucleotide sequence ID" value="NZ_CP050969.1"/>
</dbReference>
<name>A0A379CLX4_PLESH</name>
<dbReference type="Pfam" id="PF03466">
    <property type="entry name" value="LysR_substrate"/>
    <property type="match status" value="1"/>
</dbReference>
<dbReference type="Pfam" id="PF00126">
    <property type="entry name" value="HTH_1"/>
    <property type="match status" value="1"/>
</dbReference>
<dbReference type="SUPFAM" id="SSF53850">
    <property type="entry name" value="Periplasmic binding protein-like II"/>
    <property type="match status" value="1"/>
</dbReference>
<dbReference type="PRINTS" id="PR00039">
    <property type="entry name" value="HTHLYSR"/>
</dbReference>
<dbReference type="InterPro" id="IPR036390">
    <property type="entry name" value="WH_DNA-bd_sf"/>
</dbReference>
<dbReference type="Gene3D" id="3.40.190.10">
    <property type="entry name" value="Periplasmic binding protein-like II"/>
    <property type="match status" value="2"/>
</dbReference>
<dbReference type="Gene3D" id="1.10.10.10">
    <property type="entry name" value="Winged helix-like DNA-binding domain superfamily/Winged helix DNA-binding domain"/>
    <property type="match status" value="1"/>
</dbReference>
<evidence type="ECO:0000256" key="3">
    <source>
        <dbReference type="ARBA" id="ARBA00023125"/>
    </source>
</evidence>
<dbReference type="AlphaFoldDB" id="A0A379CLX4"/>
<protein>
    <submittedName>
        <fullName evidence="5">LysR family transcriptional regulator</fullName>
    </submittedName>
</protein>
<dbReference type="InterPro" id="IPR036388">
    <property type="entry name" value="WH-like_DNA-bd_sf"/>
</dbReference>
<keyword evidence="4" id="KW-0804">Transcription</keyword>
<evidence type="ECO:0000256" key="2">
    <source>
        <dbReference type="ARBA" id="ARBA00023015"/>
    </source>
</evidence>
<sequence>MSLTLKQLRVFSAIALHGNMTQASEMLFLTKPALSMALQELEKQLGQRLFDRVNNRLHLNSQGRRLLPMADELLQRAHQIEQTFQQDTELSGSLHIGASNTIGNYMLPQMLGAFIEQHPECTPHITIDNTHDLAGKLTSFELDMILVEGNLHDPQLILHDWQQDEMWLVASPQHPLAQRYLATGTLTLLDFEDQYWIVREQGSGSREHFNTAIAPHLDAWHLRLELNQSEAILGACRAGLGIGYMPAVAVETDLKLGTLCRLPLPLPTRRQLRTAIHKEKYLSPLLRCFHEFCMAWPHTVAESAELASPQG</sequence>
<organism evidence="5 6">
    <name type="scientific">Plesiomonas shigelloides</name>
    <name type="common">Aeromonas shigelloides</name>
    <dbReference type="NCBI Taxonomy" id="703"/>
    <lineage>
        <taxon>Bacteria</taxon>
        <taxon>Pseudomonadati</taxon>
        <taxon>Pseudomonadota</taxon>
        <taxon>Gammaproteobacteria</taxon>
        <taxon>Enterobacterales</taxon>
        <taxon>Enterobacteriaceae</taxon>
        <taxon>Plesiomonas</taxon>
    </lineage>
</organism>
<comment type="caution">
    <text evidence="5">The sequence shown here is derived from an EMBL/GenBank/DDBJ whole genome shotgun (WGS) entry which is preliminary data.</text>
</comment>
<dbReference type="PROSITE" id="PS50931">
    <property type="entry name" value="HTH_LYSR"/>
    <property type="match status" value="1"/>
</dbReference>
<accession>A0A379CLX4</accession>
<keyword evidence="3" id="KW-0238">DNA-binding</keyword>
<comment type="similarity">
    <text evidence="1">Belongs to the LysR transcriptional regulatory family.</text>
</comment>
<proteinExistence type="inferred from homology"/>
<dbReference type="CDD" id="cd08420">
    <property type="entry name" value="PBP2_CysL_like"/>
    <property type="match status" value="1"/>
</dbReference>
<keyword evidence="2" id="KW-0805">Transcription regulation</keyword>
<dbReference type="InterPro" id="IPR000847">
    <property type="entry name" value="LysR_HTH_N"/>
</dbReference>
<evidence type="ECO:0000256" key="4">
    <source>
        <dbReference type="ARBA" id="ARBA00023163"/>
    </source>
</evidence>
<dbReference type="SUPFAM" id="SSF46785">
    <property type="entry name" value="Winged helix' DNA-binding domain"/>
    <property type="match status" value="1"/>
</dbReference>
<dbReference type="PANTHER" id="PTHR30126">
    <property type="entry name" value="HTH-TYPE TRANSCRIPTIONAL REGULATOR"/>
    <property type="match status" value="1"/>
</dbReference>
<dbReference type="EMBL" id="JAFNAA010000008">
    <property type="protein sequence ID" value="MBO1108423.1"/>
    <property type="molecule type" value="Genomic_DNA"/>
</dbReference>
<reference evidence="5" key="1">
    <citation type="submission" date="2021-03" db="EMBL/GenBank/DDBJ databases">
        <title>Plesiomonas shigelloides zfcc0051, isolated from zebrafish feces.</title>
        <authorList>
            <person name="Vanderhoek Z."/>
            <person name="Gaulke C."/>
        </authorList>
    </citation>
    <scope>NUCLEOTIDE SEQUENCE</scope>
    <source>
        <strain evidence="5">Zfcc0051</strain>
    </source>
</reference>
<dbReference type="KEGG" id="pshi:SAMEA2665130_1050"/>
<gene>
    <name evidence="5" type="ORF">J2R62_09335</name>
</gene>
<evidence type="ECO:0000256" key="1">
    <source>
        <dbReference type="ARBA" id="ARBA00009437"/>
    </source>
</evidence>
<dbReference type="GO" id="GO:0003700">
    <property type="term" value="F:DNA-binding transcription factor activity"/>
    <property type="evidence" value="ECO:0007669"/>
    <property type="project" value="InterPro"/>
</dbReference>